<keyword evidence="4 9" id="KW-0805">Transcription regulation</keyword>
<dbReference type="Proteomes" id="UP001217089">
    <property type="component" value="Unassembled WGS sequence"/>
</dbReference>
<feature type="domain" description="Nuclear receptor" evidence="10">
    <location>
        <begin position="40"/>
        <end position="117"/>
    </location>
</feature>
<dbReference type="PROSITE" id="PS51843">
    <property type="entry name" value="NR_LBD"/>
    <property type="match status" value="1"/>
</dbReference>
<keyword evidence="7 9" id="KW-0675">Receptor</keyword>
<evidence type="ECO:0000313" key="12">
    <source>
        <dbReference type="EMBL" id="KAJ8315180.1"/>
    </source>
</evidence>
<dbReference type="SUPFAM" id="SSF48508">
    <property type="entry name" value="Nuclear receptor ligand-binding domain"/>
    <property type="match status" value="1"/>
</dbReference>
<evidence type="ECO:0000259" key="11">
    <source>
        <dbReference type="PROSITE" id="PS51843"/>
    </source>
</evidence>
<dbReference type="Gene3D" id="1.10.565.10">
    <property type="entry name" value="Retinoid X Receptor"/>
    <property type="match status" value="1"/>
</dbReference>
<protein>
    <submittedName>
        <fullName evidence="12">Uncharacterized protein</fullName>
    </submittedName>
</protein>
<dbReference type="InterPro" id="IPR050274">
    <property type="entry name" value="Nuclear_hormone_rcpt_NR2"/>
</dbReference>
<evidence type="ECO:0000256" key="8">
    <source>
        <dbReference type="ARBA" id="ARBA00023242"/>
    </source>
</evidence>
<dbReference type="SMART" id="SM00430">
    <property type="entry name" value="HOLI"/>
    <property type="match status" value="1"/>
</dbReference>
<organism evidence="12 13">
    <name type="scientific">Tegillarca granosa</name>
    <name type="common">Malaysian cockle</name>
    <name type="synonym">Anadara granosa</name>
    <dbReference type="NCBI Taxonomy" id="220873"/>
    <lineage>
        <taxon>Eukaryota</taxon>
        <taxon>Metazoa</taxon>
        <taxon>Spiralia</taxon>
        <taxon>Lophotrochozoa</taxon>
        <taxon>Mollusca</taxon>
        <taxon>Bivalvia</taxon>
        <taxon>Autobranchia</taxon>
        <taxon>Pteriomorphia</taxon>
        <taxon>Arcoida</taxon>
        <taxon>Arcoidea</taxon>
        <taxon>Arcidae</taxon>
        <taxon>Tegillarca</taxon>
    </lineage>
</organism>
<keyword evidence="1 9" id="KW-0479">Metal-binding</keyword>
<evidence type="ECO:0000313" key="13">
    <source>
        <dbReference type="Proteomes" id="UP001217089"/>
    </source>
</evidence>
<dbReference type="Pfam" id="PF00104">
    <property type="entry name" value="Hormone_recep"/>
    <property type="match status" value="1"/>
</dbReference>
<dbReference type="SMART" id="SM00399">
    <property type="entry name" value="ZnF_C4"/>
    <property type="match status" value="1"/>
</dbReference>
<evidence type="ECO:0000256" key="5">
    <source>
        <dbReference type="ARBA" id="ARBA00023125"/>
    </source>
</evidence>
<comment type="similarity">
    <text evidence="9">Belongs to the nuclear hormone receptor family.</text>
</comment>
<keyword evidence="2 9" id="KW-0863">Zinc-finger</keyword>
<dbReference type="PANTHER" id="PTHR24083">
    <property type="entry name" value="NUCLEAR HORMONE RECEPTOR"/>
    <property type="match status" value="1"/>
</dbReference>
<dbReference type="Gene3D" id="3.30.50.10">
    <property type="entry name" value="Erythroid Transcription Factor GATA-1, subunit A"/>
    <property type="match status" value="1"/>
</dbReference>
<evidence type="ECO:0000256" key="6">
    <source>
        <dbReference type="ARBA" id="ARBA00023163"/>
    </source>
</evidence>
<feature type="domain" description="NR LBD" evidence="11">
    <location>
        <begin position="173"/>
        <end position="398"/>
    </location>
</feature>
<dbReference type="InterPro" id="IPR013088">
    <property type="entry name" value="Znf_NHR/GATA"/>
</dbReference>
<dbReference type="PROSITE" id="PS00031">
    <property type="entry name" value="NUCLEAR_REC_DBD_1"/>
    <property type="match status" value="1"/>
</dbReference>
<dbReference type="PRINTS" id="PR00398">
    <property type="entry name" value="STRDHORMONER"/>
</dbReference>
<evidence type="ECO:0000259" key="10">
    <source>
        <dbReference type="PROSITE" id="PS51030"/>
    </source>
</evidence>
<dbReference type="PRINTS" id="PR01282">
    <property type="entry name" value="COUPTNFACTOR"/>
</dbReference>
<dbReference type="InterPro" id="IPR001723">
    <property type="entry name" value="Nuclear_hrmn_rcpt"/>
</dbReference>
<evidence type="ECO:0000256" key="9">
    <source>
        <dbReference type="RuleBase" id="RU004334"/>
    </source>
</evidence>
<accession>A0ABQ9FHN5</accession>
<dbReference type="InterPro" id="IPR000536">
    <property type="entry name" value="Nucl_hrmn_rcpt_lig-bd"/>
</dbReference>
<comment type="subcellular location">
    <subcellularLocation>
        <location evidence="9">Nucleus</location>
    </subcellularLocation>
</comment>
<evidence type="ECO:0000256" key="7">
    <source>
        <dbReference type="ARBA" id="ARBA00023170"/>
    </source>
</evidence>
<comment type="caution">
    <text evidence="12">The sequence shown here is derived from an EMBL/GenBank/DDBJ whole genome shotgun (WGS) entry which is preliminary data.</text>
</comment>
<proteinExistence type="inferred from homology"/>
<evidence type="ECO:0000256" key="3">
    <source>
        <dbReference type="ARBA" id="ARBA00022833"/>
    </source>
</evidence>
<name>A0ABQ9FHN5_TEGGR</name>
<evidence type="ECO:0000256" key="2">
    <source>
        <dbReference type="ARBA" id="ARBA00022771"/>
    </source>
</evidence>
<keyword evidence="6 9" id="KW-0804">Transcription</keyword>
<keyword evidence="5 9" id="KW-0238">DNA-binding</keyword>
<sequence>MSMYTSYGDVQNLKRIMIHKKAERLWSLNIFLIAGRILTDVPCRVCTDHSSGKHYGIFACDGCAGFFKRSVRRNRQYICKSRTQNKCTVDKTHRNQCRACRLNKCLEAGMNKDAVQHERGPRTSTLRRQVAMYLRDSTERGAVFSPSHFHHPYLAHYYEIKHITDSSPGALVPVQENFPCLPAAYPTDLMTTMYGSPDSLYELAVRYLYISIKWTKTVPAFVALPSRDQIMLLEESWKELFMINVAQYRFPVESEYLLTVAGLHNEVRSSCEVSQFLSQIRLIQEIIQKFVSLQIDATEYAYLKAIVLFKTAIKGDTSEAKVLRDQHTIAMLQDQAQLTLSKYIETIYPTQHFRFGKLLLLLPVLQSTSCKTITDIFFRKTVGINPIEKLIIDIFKSEEL</sequence>
<dbReference type="Pfam" id="PF00105">
    <property type="entry name" value="zf-C4"/>
    <property type="match status" value="1"/>
</dbReference>
<reference evidence="12 13" key="1">
    <citation type="submission" date="2022-12" db="EMBL/GenBank/DDBJ databases">
        <title>Chromosome-level genome of Tegillarca granosa.</title>
        <authorList>
            <person name="Kim J."/>
        </authorList>
    </citation>
    <scope>NUCLEOTIDE SEQUENCE [LARGE SCALE GENOMIC DNA]</scope>
    <source>
        <strain evidence="12">Teg-2019</strain>
        <tissue evidence="12">Adductor muscle</tissue>
    </source>
</reference>
<dbReference type="EMBL" id="JARBDR010000337">
    <property type="protein sequence ID" value="KAJ8315180.1"/>
    <property type="molecule type" value="Genomic_DNA"/>
</dbReference>
<gene>
    <name evidence="12" type="ORF">KUTeg_007330</name>
</gene>
<keyword evidence="8 9" id="KW-0539">Nucleus</keyword>
<evidence type="ECO:0000256" key="1">
    <source>
        <dbReference type="ARBA" id="ARBA00022723"/>
    </source>
</evidence>
<evidence type="ECO:0000256" key="4">
    <source>
        <dbReference type="ARBA" id="ARBA00023015"/>
    </source>
</evidence>
<keyword evidence="13" id="KW-1185">Reference proteome</keyword>
<dbReference type="InterPro" id="IPR001628">
    <property type="entry name" value="Znf_hrmn_rcpt"/>
</dbReference>
<dbReference type="PROSITE" id="PS51030">
    <property type="entry name" value="NUCLEAR_REC_DBD_2"/>
    <property type="match status" value="1"/>
</dbReference>
<keyword evidence="3 9" id="KW-0862">Zinc</keyword>
<dbReference type="InterPro" id="IPR035500">
    <property type="entry name" value="NHR-like_dom_sf"/>
</dbReference>
<dbReference type="SUPFAM" id="SSF57716">
    <property type="entry name" value="Glucocorticoid receptor-like (DNA-binding domain)"/>
    <property type="match status" value="1"/>
</dbReference>
<dbReference type="PRINTS" id="PR00047">
    <property type="entry name" value="STROIDFINGER"/>
</dbReference>